<keyword evidence="3" id="KW-1185">Reference proteome</keyword>
<evidence type="ECO:0000256" key="1">
    <source>
        <dbReference type="SAM" id="Phobius"/>
    </source>
</evidence>
<accession>A0AAD4MET3</accession>
<feature type="transmembrane region" description="Helical" evidence="1">
    <location>
        <begin position="115"/>
        <end position="138"/>
    </location>
</feature>
<name>A0AAD4MET3_9BILA</name>
<dbReference type="SUPFAM" id="SSF81321">
    <property type="entry name" value="Family A G protein-coupled receptor-like"/>
    <property type="match status" value="1"/>
</dbReference>
<feature type="transmembrane region" description="Helical" evidence="1">
    <location>
        <begin position="35"/>
        <end position="56"/>
    </location>
</feature>
<dbReference type="PANTHER" id="PTHR22943">
    <property type="entry name" value="7-TRANSMEMBRANE DOMAIN RECEPTOR C.ELEGANS"/>
    <property type="match status" value="1"/>
</dbReference>
<dbReference type="EMBL" id="JAKKPZ010000852">
    <property type="protein sequence ID" value="KAI1691902.1"/>
    <property type="molecule type" value="Genomic_DNA"/>
</dbReference>
<organism evidence="2 3">
    <name type="scientific">Ditylenchus destructor</name>
    <dbReference type="NCBI Taxonomy" id="166010"/>
    <lineage>
        <taxon>Eukaryota</taxon>
        <taxon>Metazoa</taxon>
        <taxon>Ecdysozoa</taxon>
        <taxon>Nematoda</taxon>
        <taxon>Chromadorea</taxon>
        <taxon>Rhabditida</taxon>
        <taxon>Tylenchina</taxon>
        <taxon>Tylenchomorpha</taxon>
        <taxon>Sphaerularioidea</taxon>
        <taxon>Anguinidae</taxon>
        <taxon>Anguininae</taxon>
        <taxon>Ditylenchus</taxon>
    </lineage>
</organism>
<feature type="transmembrane region" description="Helical" evidence="1">
    <location>
        <begin position="76"/>
        <end position="103"/>
    </location>
</feature>
<keyword evidence="1" id="KW-0812">Transmembrane</keyword>
<dbReference type="PANTHER" id="PTHR22943:SF248">
    <property type="entry name" value="SEVEN TM RECEPTOR"/>
    <property type="match status" value="1"/>
</dbReference>
<feature type="transmembrane region" description="Helical" evidence="1">
    <location>
        <begin position="263"/>
        <end position="286"/>
    </location>
</feature>
<protein>
    <submittedName>
        <fullName evidence="2">Serpentine type 7TM GPCR chemoreceptor str domain-containing protein</fullName>
    </submittedName>
</protein>
<keyword evidence="1" id="KW-0472">Membrane</keyword>
<feature type="transmembrane region" description="Helical" evidence="1">
    <location>
        <begin position="231"/>
        <end position="251"/>
    </location>
</feature>
<proteinExistence type="predicted"/>
<gene>
    <name evidence="2" type="ORF">DdX_21572</name>
</gene>
<feature type="transmembrane region" description="Helical" evidence="1">
    <location>
        <begin position="181"/>
        <end position="202"/>
    </location>
</feature>
<keyword evidence="1" id="KW-1133">Transmembrane helix</keyword>
<dbReference type="AlphaFoldDB" id="A0AAD4MET3"/>
<feature type="transmembrane region" description="Helical" evidence="1">
    <location>
        <begin position="6"/>
        <end position="23"/>
    </location>
</feature>
<dbReference type="Pfam" id="PF10326">
    <property type="entry name" value="7TM_GPCR_Str"/>
    <property type="match status" value="1"/>
</dbReference>
<evidence type="ECO:0000313" key="3">
    <source>
        <dbReference type="Proteomes" id="UP001201812"/>
    </source>
</evidence>
<reference evidence="2" key="1">
    <citation type="submission" date="2022-01" db="EMBL/GenBank/DDBJ databases">
        <title>Genome Sequence Resource for Two Populations of Ditylenchus destructor, the Migratory Endoparasitic Phytonematode.</title>
        <authorList>
            <person name="Zhang H."/>
            <person name="Lin R."/>
            <person name="Xie B."/>
        </authorList>
    </citation>
    <scope>NUCLEOTIDE SEQUENCE</scope>
    <source>
        <strain evidence="2">BazhouSP</strain>
    </source>
</reference>
<dbReference type="InterPro" id="IPR019428">
    <property type="entry name" value="7TM_GPCR_serpentine_rcpt_Str"/>
</dbReference>
<comment type="caution">
    <text evidence="2">The sequence shown here is derived from an EMBL/GenBank/DDBJ whole genome shotgun (WGS) entry which is preliminary data.</text>
</comment>
<dbReference type="Proteomes" id="UP001201812">
    <property type="component" value="Unassembled WGS sequence"/>
</dbReference>
<evidence type="ECO:0000313" key="2">
    <source>
        <dbReference type="EMBL" id="KAI1691902.1"/>
    </source>
</evidence>
<sequence length="346" mass="39529">METTINVLSIIFNCFLLYLIKNYSTFGVKLYQYLLTIDAVLDLFLGIFTLLGQPIALTGDGYLVVHSNGFFAGRSAFWDSVFLFLFFFILHTNVLWIAVQFVYRYRLLCKHSARATLVNFMIIAITIGYSIIALADIIDYCQVREEYQSVAEYVMGLNNWPKPKEGSRRLYFVIYIKEWRMFRWLSLWTVTCCATIFVVILCEKKIAKNVRRHGNPTHSTTQRMHTEFHRALLAMAICPLITTTFPVFYFITTTGLSLCPGQISALMTIGLSSITLFNPLTTIACFRCYRQIAIRIVTCGRYDSQNREATVSTQQKVFSVQPQLLHSQQAVTSKSGTSSTNRPAIC</sequence>